<organism evidence="1 2">
    <name type="scientific">Hydrogenispora ethanolica</name>
    <dbReference type="NCBI Taxonomy" id="1082276"/>
    <lineage>
        <taxon>Bacteria</taxon>
        <taxon>Bacillati</taxon>
        <taxon>Bacillota</taxon>
        <taxon>Hydrogenispora</taxon>
    </lineage>
</organism>
<sequence>MNSIIFCEGRVDAVLIGQYLVANREWAYSREFKENLKLNPEDKKQLINAYKRDNDWVYIWAVGGRNRFQTPIQKVLTLNQKADNESGFRNYIILVDNDGGEQSEIQTEFCNCFHITRLRNNEWEDFHYVNGFGEDSTARILLTIIPFDEPGALETVMINSLAEKDDENIVPRCLEFVDGIQTRKYLLNRREKLKAKLSTIVSIISPDRAVDSLVEIIEGIEWNKYNSVNRAFNKLLEL</sequence>
<evidence type="ECO:0000313" key="2">
    <source>
        <dbReference type="Proteomes" id="UP000295008"/>
    </source>
</evidence>
<comment type="caution">
    <text evidence="1">The sequence shown here is derived from an EMBL/GenBank/DDBJ whole genome shotgun (WGS) entry which is preliminary data.</text>
</comment>
<protein>
    <submittedName>
        <fullName evidence="1">Uncharacterized protein</fullName>
    </submittedName>
</protein>
<gene>
    <name evidence="1" type="ORF">EDC14_101391</name>
</gene>
<proteinExistence type="predicted"/>
<accession>A0A4R1RRA0</accession>
<dbReference type="RefSeq" id="WP_132014536.1">
    <property type="nucleotide sequence ID" value="NZ_SLUN01000013.1"/>
</dbReference>
<keyword evidence="2" id="KW-1185">Reference proteome</keyword>
<dbReference type="AlphaFoldDB" id="A0A4R1RRA0"/>
<dbReference type="Proteomes" id="UP000295008">
    <property type="component" value="Unassembled WGS sequence"/>
</dbReference>
<name>A0A4R1RRA0_HYDET</name>
<dbReference type="EMBL" id="SLUN01000013">
    <property type="protein sequence ID" value="TCL68550.1"/>
    <property type="molecule type" value="Genomic_DNA"/>
</dbReference>
<reference evidence="1 2" key="1">
    <citation type="submission" date="2019-03" db="EMBL/GenBank/DDBJ databases">
        <title>Genomic Encyclopedia of Type Strains, Phase IV (KMG-IV): sequencing the most valuable type-strain genomes for metagenomic binning, comparative biology and taxonomic classification.</title>
        <authorList>
            <person name="Goeker M."/>
        </authorList>
    </citation>
    <scope>NUCLEOTIDE SEQUENCE [LARGE SCALE GENOMIC DNA]</scope>
    <source>
        <strain evidence="1 2">LX-B</strain>
    </source>
</reference>
<evidence type="ECO:0000313" key="1">
    <source>
        <dbReference type="EMBL" id="TCL68550.1"/>
    </source>
</evidence>
<dbReference type="Gene3D" id="3.40.50.10620">
    <property type="entry name" value="PH0156-like domains"/>
    <property type="match status" value="1"/>
</dbReference>
<dbReference type="OrthoDB" id="2989487at2"/>